<gene>
    <name evidence="1" type="ORF">EVAR_44933_1</name>
</gene>
<dbReference type="AlphaFoldDB" id="A0A4C2AF30"/>
<proteinExistence type="predicted"/>
<sequence>MGLVDSHKSVSRPAPLASLGAQWPPHCRTKSIRKVLGIGINVFIRVGCVFLPDLKLRLVLWPSPHRAYARLSYNCTTYSEALTAVGDVASGTSSLKKKNAFGRPSRASIVGGESDWVNLTMPFQCPVSKRTIKADF</sequence>
<comment type="caution">
    <text evidence="1">The sequence shown here is derived from an EMBL/GenBank/DDBJ whole genome shotgun (WGS) entry which is preliminary data.</text>
</comment>
<keyword evidence="2" id="KW-1185">Reference proteome</keyword>
<protein>
    <submittedName>
        <fullName evidence="1">Uncharacterized protein</fullName>
    </submittedName>
</protein>
<evidence type="ECO:0000313" key="2">
    <source>
        <dbReference type="Proteomes" id="UP000299102"/>
    </source>
</evidence>
<organism evidence="1 2">
    <name type="scientific">Eumeta variegata</name>
    <name type="common">Bagworm moth</name>
    <name type="synonym">Eumeta japonica</name>
    <dbReference type="NCBI Taxonomy" id="151549"/>
    <lineage>
        <taxon>Eukaryota</taxon>
        <taxon>Metazoa</taxon>
        <taxon>Ecdysozoa</taxon>
        <taxon>Arthropoda</taxon>
        <taxon>Hexapoda</taxon>
        <taxon>Insecta</taxon>
        <taxon>Pterygota</taxon>
        <taxon>Neoptera</taxon>
        <taxon>Endopterygota</taxon>
        <taxon>Lepidoptera</taxon>
        <taxon>Glossata</taxon>
        <taxon>Ditrysia</taxon>
        <taxon>Tineoidea</taxon>
        <taxon>Psychidae</taxon>
        <taxon>Oiketicinae</taxon>
        <taxon>Eumeta</taxon>
    </lineage>
</organism>
<accession>A0A4C2AF30</accession>
<evidence type="ECO:0000313" key="1">
    <source>
        <dbReference type="EMBL" id="GBP97913.1"/>
    </source>
</evidence>
<dbReference type="Proteomes" id="UP000299102">
    <property type="component" value="Unassembled WGS sequence"/>
</dbReference>
<reference evidence="1 2" key="1">
    <citation type="journal article" date="2019" name="Commun. Biol.">
        <title>The bagworm genome reveals a unique fibroin gene that provides high tensile strength.</title>
        <authorList>
            <person name="Kono N."/>
            <person name="Nakamura H."/>
            <person name="Ohtoshi R."/>
            <person name="Tomita M."/>
            <person name="Numata K."/>
            <person name="Arakawa K."/>
        </authorList>
    </citation>
    <scope>NUCLEOTIDE SEQUENCE [LARGE SCALE GENOMIC DNA]</scope>
</reference>
<name>A0A4C2AF30_EUMVA</name>
<dbReference type="EMBL" id="BGZK01003027">
    <property type="protein sequence ID" value="GBP97913.1"/>
    <property type="molecule type" value="Genomic_DNA"/>
</dbReference>